<dbReference type="STRING" id="192814.GCA_900166575_02786"/>
<dbReference type="InterPro" id="IPR025646">
    <property type="entry name" value="DUF4350"/>
</dbReference>
<sequence>MLMKANKKTWLLIALGMFILVVGALLASFNEPKSYSPYLTQSPSPTGSKAFYEFADKEHEVSRWTAPPERLPDTSGAVLFMIEPYYTLSTEEQRLYERWMEQGNTIILMKQNPTGLFDRKTEMLNQVEGQSTATGFGGTYEVNVEQAFRLLKEDNDEVILKDSYGALVVEHSYGSGELLVSMSPQWSQNGRIMESDHAYIMEQLLTRGTEQILFDEYIHGSENVPTAFTIYPKWILVLALQLLVFAVLWLWYKGKRFGPIYTPRKYAVRFGDERLHALSAWYMRGGFYQESVDIQEEYLRRIIERRYGIRQDKSWSEIREALAKYQTTEQQKRWKDYTEGLDGSNSIQKSDYLKWSKKLDDLRKEVEQS</sequence>
<name>A0A4Z0GZB9_9BACI</name>
<proteinExistence type="predicted"/>
<protein>
    <submittedName>
        <fullName evidence="3">DUF4350 domain-containing protein</fullName>
    </submittedName>
</protein>
<reference evidence="3 4" key="1">
    <citation type="journal article" date="2003" name="Int. J. Syst. Evol. Microbiol.">
        <title>Halobacillus salinus sp. nov., isolated from a salt lake on the coast of the East Sea in Korea.</title>
        <authorList>
            <person name="Yoon J.H."/>
            <person name="Kang K.H."/>
            <person name="Park Y.H."/>
        </authorList>
    </citation>
    <scope>NUCLEOTIDE SEQUENCE [LARGE SCALE GENOMIC DNA]</scope>
    <source>
        <strain evidence="3 4">HSL-3</strain>
    </source>
</reference>
<evidence type="ECO:0000259" key="2">
    <source>
        <dbReference type="Pfam" id="PF14258"/>
    </source>
</evidence>
<feature type="domain" description="DUF4350" evidence="2">
    <location>
        <begin position="41"/>
        <end position="205"/>
    </location>
</feature>
<dbReference type="AlphaFoldDB" id="A0A4Z0GZB9"/>
<keyword evidence="1" id="KW-0472">Membrane</keyword>
<accession>A0A4Z0GZB9</accession>
<feature type="transmembrane region" description="Helical" evidence="1">
    <location>
        <begin position="234"/>
        <end position="252"/>
    </location>
</feature>
<keyword evidence="1" id="KW-0812">Transmembrane</keyword>
<dbReference type="Proteomes" id="UP000297982">
    <property type="component" value="Unassembled WGS sequence"/>
</dbReference>
<comment type="caution">
    <text evidence="3">The sequence shown here is derived from an EMBL/GenBank/DDBJ whole genome shotgun (WGS) entry which is preliminary data.</text>
</comment>
<keyword evidence="1" id="KW-1133">Transmembrane helix</keyword>
<evidence type="ECO:0000256" key="1">
    <source>
        <dbReference type="SAM" id="Phobius"/>
    </source>
</evidence>
<organism evidence="3 4">
    <name type="scientific">Halobacillus salinus</name>
    <dbReference type="NCBI Taxonomy" id="192814"/>
    <lineage>
        <taxon>Bacteria</taxon>
        <taxon>Bacillati</taxon>
        <taxon>Bacillota</taxon>
        <taxon>Bacilli</taxon>
        <taxon>Bacillales</taxon>
        <taxon>Bacillaceae</taxon>
        <taxon>Halobacillus</taxon>
    </lineage>
</organism>
<gene>
    <name evidence="3" type="ORF">E4663_11995</name>
</gene>
<evidence type="ECO:0000313" key="4">
    <source>
        <dbReference type="Proteomes" id="UP000297982"/>
    </source>
</evidence>
<keyword evidence="4" id="KW-1185">Reference proteome</keyword>
<evidence type="ECO:0000313" key="3">
    <source>
        <dbReference type="EMBL" id="TGB02866.1"/>
    </source>
</evidence>
<dbReference type="Pfam" id="PF14258">
    <property type="entry name" value="DUF4350"/>
    <property type="match status" value="1"/>
</dbReference>
<dbReference type="EMBL" id="SRJC01000002">
    <property type="protein sequence ID" value="TGB02866.1"/>
    <property type="molecule type" value="Genomic_DNA"/>
</dbReference>